<keyword evidence="3" id="KW-0804">Transcription</keyword>
<dbReference type="Pfam" id="PF01285">
    <property type="entry name" value="TEA"/>
    <property type="match status" value="1"/>
</dbReference>
<comment type="subcellular location">
    <subcellularLocation>
        <location evidence="1">Nucleus</location>
    </subcellularLocation>
</comment>
<reference evidence="9" key="1">
    <citation type="submission" date="2016-06" db="UniProtKB">
        <authorList>
            <consortium name="WormBaseParasite"/>
        </authorList>
    </citation>
    <scope>IDENTIFICATION</scope>
</reference>
<keyword evidence="4" id="KW-0539">Nucleus</keyword>
<proteinExistence type="predicted"/>
<dbReference type="AlphaFoldDB" id="A0A183AXQ2"/>
<evidence type="ECO:0000256" key="3">
    <source>
        <dbReference type="ARBA" id="ARBA00023163"/>
    </source>
</evidence>
<dbReference type="Proteomes" id="UP000272942">
    <property type="component" value="Unassembled WGS sequence"/>
</dbReference>
<gene>
    <name evidence="7" type="ORF">ECPE_LOCUS11737</name>
</gene>
<organism evidence="9">
    <name type="scientific">Echinostoma caproni</name>
    <dbReference type="NCBI Taxonomy" id="27848"/>
    <lineage>
        <taxon>Eukaryota</taxon>
        <taxon>Metazoa</taxon>
        <taxon>Spiralia</taxon>
        <taxon>Lophotrochozoa</taxon>
        <taxon>Platyhelminthes</taxon>
        <taxon>Trematoda</taxon>
        <taxon>Digenea</taxon>
        <taxon>Plagiorchiida</taxon>
        <taxon>Echinostomata</taxon>
        <taxon>Echinostomatoidea</taxon>
        <taxon>Echinostomatidae</taxon>
        <taxon>Echinostoma</taxon>
    </lineage>
</organism>
<dbReference type="GO" id="GO:0048568">
    <property type="term" value="P:embryonic organ development"/>
    <property type="evidence" value="ECO:0007669"/>
    <property type="project" value="TreeGrafter"/>
</dbReference>
<dbReference type="GO" id="GO:0005634">
    <property type="term" value="C:nucleus"/>
    <property type="evidence" value="ECO:0007669"/>
    <property type="project" value="UniProtKB-SubCell"/>
</dbReference>
<evidence type="ECO:0000256" key="1">
    <source>
        <dbReference type="ARBA" id="ARBA00004123"/>
    </source>
</evidence>
<sequence length="96" mass="11036">MNYQFTPRGYNRKTKQITTSRTSLLTIPPSQNFEISIEGKDGVWSPDIEQSFREALLIYPPCGRRKIVLSDEGKMFGESTLQNCRIILTYFAGDLR</sequence>
<dbReference type="SMART" id="SM00426">
    <property type="entry name" value="TEA"/>
    <property type="match status" value="1"/>
</dbReference>
<dbReference type="GO" id="GO:0000981">
    <property type="term" value="F:DNA-binding transcription factor activity, RNA polymerase II-specific"/>
    <property type="evidence" value="ECO:0007669"/>
    <property type="project" value="TreeGrafter"/>
</dbReference>
<dbReference type="PANTHER" id="PTHR11834">
    <property type="entry name" value="TRANSCRIPTIONAL ENHANCER FACTOR TEF RELATED"/>
    <property type="match status" value="1"/>
</dbReference>
<dbReference type="EMBL" id="UZAN01051414">
    <property type="protein sequence ID" value="VDP88893.1"/>
    <property type="molecule type" value="Genomic_DNA"/>
</dbReference>
<dbReference type="OrthoDB" id="10006572at2759"/>
<dbReference type="InterPro" id="IPR000818">
    <property type="entry name" value="TEA/ATTS_dom"/>
</dbReference>
<name>A0A183AXQ2_9TREM</name>
<evidence type="ECO:0000256" key="4">
    <source>
        <dbReference type="ARBA" id="ARBA00023242"/>
    </source>
</evidence>
<protein>
    <submittedName>
        <fullName evidence="9">TEA domain-containing protein</fullName>
    </submittedName>
</protein>
<evidence type="ECO:0000313" key="7">
    <source>
        <dbReference type="EMBL" id="VDP88893.1"/>
    </source>
</evidence>
<keyword evidence="2" id="KW-0805">Transcription regulation</keyword>
<feature type="domain" description="TEA" evidence="6">
    <location>
        <begin position="37"/>
        <end position="96"/>
    </location>
</feature>
<reference evidence="7 8" key="2">
    <citation type="submission" date="2018-11" db="EMBL/GenBank/DDBJ databases">
        <authorList>
            <consortium name="Pathogen Informatics"/>
        </authorList>
    </citation>
    <scope>NUCLEOTIDE SEQUENCE [LARGE SCALE GENOMIC DNA]</scope>
    <source>
        <strain evidence="7 8">Egypt</strain>
    </source>
</reference>
<evidence type="ECO:0000313" key="9">
    <source>
        <dbReference type="WBParaSite" id="ECPE_0001177201-mRNA-1"/>
    </source>
</evidence>
<dbReference type="Gene3D" id="6.10.20.40">
    <property type="entry name" value="TEA/ATTS domain"/>
    <property type="match status" value="1"/>
</dbReference>
<evidence type="ECO:0000313" key="8">
    <source>
        <dbReference type="Proteomes" id="UP000272942"/>
    </source>
</evidence>
<feature type="DNA-binding region" description="TEA" evidence="5">
    <location>
        <begin position="37"/>
        <end position="96"/>
    </location>
</feature>
<keyword evidence="8" id="KW-1185">Reference proteome</keyword>
<evidence type="ECO:0000259" key="6">
    <source>
        <dbReference type="PROSITE" id="PS51088"/>
    </source>
</evidence>
<evidence type="ECO:0000256" key="5">
    <source>
        <dbReference type="PROSITE-ProRule" id="PRU00505"/>
    </source>
</evidence>
<dbReference type="PANTHER" id="PTHR11834:SF0">
    <property type="entry name" value="PROTEIN SCALLOPED"/>
    <property type="match status" value="1"/>
</dbReference>
<dbReference type="WBParaSite" id="ECPE_0001177201-mRNA-1">
    <property type="protein sequence ID" value="ECPE_0001177201-mRNA-1"/>
    <property type="gene ID" value="ECPE_0001177201"/>
</dbReference>
<accession>A0A183AXQ2</accession>
<dbReference type="InterPro" id="IPR038096">
    <property type="entry name" value="TEA/ATTS_sf"/>
</dbReference>
<dbReference type="GO" id="GO:0005667">
    <property type="term" value="C:transcription regulator complex"/>
    <property type="evidence" value="ECO:0007669"/>
    <property type="project" value="TreeGrafter"/>
</dbReference>
<dbReference type="PROSITE" id="PS51088">
    <property type="entry name" value="TEA_2"/>
    <property type="match status" value="1"/>
</dbReference>
<evidence type="ECO:0000256" key="2">
    <source>
        <dbReference type="ARBA" id="ARBA00023015"/>
    </source>
</evidence>
<dbReference type="InterPro" id="IPR050937">
    <property type="entry name" value="TEC1_TEAD_TF"/>
</dbReference>
<dbReference type="GO" id="GO:0000978">
    <property type="term" value="F:RNA polymerase II cis-regulatory region sequence-specific DNA binding"/>
    <property type="evidence" value="ECO:0007669"/>
    <property type="project" value="TreeGrafter"/>
</dbReference>